<dbReference type="EMBL" id="JACMRX010000004">
    <property type="protein sequence ID" value="KAF7990338.1"/>
    <property type="molecule type" value="Genomic_DNA"/>
</dbReference>
<feature type="compositionally biased region" description="Low complexity" evidence="1">
    <location>
        <begin position="11"/>
        <end position="27"/>
    </location>
</feature>
<protein>
    <submittedName>
        <fullName evidence="2">Uncharacterized protein</fullName>
    </submittedName>
</protein>
<reference evidence="2 3" key="1">
    <citation type="submission" date="2020-08" db="EMBL/GenBank/DDBJ databases">
        <title>Aphidius gifuensis genome sequencing and assembly.</title>
        <authorList>
            <person name="Du Z."/>
        </authorList>
    </citation>
    <scope>NUCLEOTIDE SEQUENCE [LARGE SCALE GENOMIC DNA]</scope>
    <source>
        <strain evidence="2">YNYX2018</strain>
        <tissue evidence="2">Adults</tissue>
    </source>
</reference>
<proteinExistence type="predicted"/>
<dbReference type="Proteomes" id="UP000639338">
    <property type="component" value="Unassembled WGS sequence"/>
</dbReference>
<evidence type="ECO:0000256" key="1">
    <source>
        <dbReference type="SAM" id="MobiDB-lite"/>
    </source>
</evidence>
<dbReference type="AlphaFoldDB" id="A0A834XPQ3"/>
<gene>
    <name evidence="2" type="ORF">HCN44_000143</name>
</gene>
<accession>A0A834XPQ3</accession>
<dbReference type="OrthoDB" id="6630968at2759"/>
<evidence type="ECO:0000313" key="2">
    <source>
        <dbReference type="EMBL" id="KAF7990338.1"/>
    </source>
</evidence>
<comment type="caution">
    <text evidence="2">The sequence shown here is derived from an EMBL/GenBank/DDBJ whole genome shotgun (WGS) entry which is preliminary data.</text>
</comment>
<keyword evidence="3" id="KW-1185">Reference proteome</keyword>
<feature type="region of interest" description="Disordered" evidence="1">
    <location>
        <begin position="1"/>
        <end position="29"/>
    </location>
</feature>
<evidence type="ECO:0000313" key="3">
    <source>
        <dbReference type="Proteomes" id="UP000639338"/>
    </source>
</evidence>
<organism evidence="2 3">
    <name type="scientific">Aphidius gifuensis</name>
    <name type="common">Parasitoid wasp</name>
    <dbReference type="NCBI Taxonomy" id="684658"/>
    <lineage>
        <taxon>Eukaryota</taxon>
        <taxon>Metazoa</taxon>
        <taxon>Ecdysozoa</taxon>
        <taxon>Arthropoda</taxon>
        <taxon>Hexapoda</taxon>
        <taxon>Insecta</taxon>
        <taxon>Pterygota</taxon>
        <taxon>Neoptera</taxon>
        <taxon>Endopterygota</taxon>
        <taxon>Hymenoptera</taxon>
        <taxon>Apocrita</taxon>
        <taxon>Ichneumonoidea</taxon>
        <taxon>Braconidae</taxon>
        <taxon>Aphidiinae</taxon>
        <taxon>Aphidius</taxon>
    </lineage>
</organism>
<name>A0A834XPQ3_APHGI</name>
<sequence length="229" mass="26637">MPGASSIYWNSVGSHRSSESSGDTGSGRQYVDPWDLENYAYLRRHSVATAPQYQTKKKHSKISHRRSEIEPEYWYAPSHREPGYHAPASVDEIYFGSSKSVNPNSHYQPISEIRNSQYTPLYQPLSDLDYQRFEDLRIKEVPKRRKVSRAKVTASDLVKKREIIYHNTSSNNRRDFVDKNVTLKKKILKNEDDCYVEVVPVSKFGLTKYGHLKIDYTNSWNSLNRKISK</sequence>